<dbReference type="InterPro" id="IPR025164">
    <property type="entry name" value="Toastrack_DUF4097"/>
</dbReference>
<evidence type="ECO:0000256" key="1">
    <source>
        <dbReference type="SAM" id="SignalP"/>
    </source>
</evidence>
<sequence length="344" mass="35709">MKLNLIVAALIGQSCLVSAQSLKQEPFLTKTLSGLGIREVFVNTSGGSITVSGGTDGQARVEVYVNGNNGQPLSKEEVKKRLEESYFLEVEAHDGELHATAKNKRMINWGNNGLSISFKVYVPEKVATNLNTSGGSIHLDHLTGTERFTTSGGSLHADHLTGDIKGRTSGGSIQIADSRNNIDMETSGGSVTAENCSGTIRLETSGGSLTMNNLKGAVSAHTSGGSVHGDNIAGELITGTSGGSINLSNLSCALDASTSAGSLHAAFKEVGKYVKLDVSAGHIDLSLPAKQGLDLDLRGNRMSDLTLNNFSGEHSRDAVRGKVNGGGPLVRADAGSGRVSLSFN</sequence>
<name>A0A9X2BCR2_9SPHI</name>
<keyword evidence="1" id="KW-0732">Signal</keyword>
<evidence type="ECO:0000313" key="3">
    <source>
        <dbReference type="EMBL" id="MCJ8211247.1"/>
    </source>
</evidence>
<evidence type="ECO:0000313" key="4">
    <source>
        <dbReference type="Proteomes" id="UP001139450"/>
    </source>
</evidence>
<dbReference type="Proteomes" id="UP001139450">
    <property type="component" value="Unassembled WGS sequence"/>
</dbReference>
<dbReference type="Pfam" id="PF13349">
    <property type="entry name" value="DUF4097"/>
    <property type="match status" value="1"/>
</dbReference>
<feature type="chain" id="PRO_5040772598" evidence="1">
    <location>
        <begin position="20"/>
        <end position="344"/>
    </location>
</feature>
<reference evidence="3" key="1">
    <citation type="submission" date="2022-04" db="EMBL/GenBank/DDBJ databases">
        <title>Mucilaginibacter sp. RS28 isolated from freshwater.</title>
        <authorList>
            <person name="Ko S.-R."/>
        </authorList>
    </citation>
    <scope>NUCLEOTIDE SEQUENCE</scope>
    <source>
        <strain evidence="3">RS28</strain>
    </source>
</reference>
<dbReference type="AlphaFoldDB" id="A0A9X2BCR2"/>
<evidence type="ECO:0000259" key="2">
    <source>
        <dbReference type="Pfam" id="PF13349"/>
    </source>
</evidence>
<organism evidence="3 4">
    <name type="scientific">Mucilaginibacter straminoryzae</name>
    <dbReference type="NCBI Taxonomy" id="2932774"/>
    <lineage>
        <taxon>Bacteria</taxon>
        <taxon>Pseudomonadati</taxon>
        <taxon>Bacteroidota</taxon>
        <taxon>Sphingobacteriia</taxon>
        <taxon>Sphingobacteriales</taxon>
        <taxon>Sphingobacteriaceae</taxon>
        <taxon>Mucilaginibacter</taxon>
    </lineage>
</organism>
<keyword evidence="4" id="KW-1185">Reference proteome</keyword>
<dbReference type="EMBL" id="JALJEJ010000008">
    <property type="protein sequence ID" value="MCJ8211247.1"/>
    <property type="molecule type" value="Genomic_DNA"/>
</dbReference>
<dbReference type="PANTHER" id="PTHR34094">
    <property type="match status" value="1"/>
</dbReference>
<accession>A0A9X2BCR2</accession>
<dbReference type="PROSITE" id="PS51257">
    <property type="entry name" value="PROKAR_LIPOPROTEIN"/>
    <property type="match status" value="1"/>
</dbReference>
<protein>
    <submittedName>
        <fullName evidence="3">DUF4097 domain-containing protein</fullName>
    </submittedName>
</protein>
<feature type="signal peptide" evidence="1">
    <location>
        <begin position="1"/>
        <end position="19"/>
    </location>
</feature>
<feature type="domain" description="DUF4097" evidence="2">
    <location>
        <begin position="39"/>
        <end position="340"/>
    </location>
</feature>
<gene>
    <name evidence="3" type="ORF">MUY27_16130</name>
</gene>
<comment type="caution">
    <text evidence="3">The sequence shown here is derived from an EMBL/GenBank/DDBJ whole genome shotgun (WGS) entry which is preliminary data.</text>
</comment>
<dbReference type="PANTHER" id="PTHR34094:SF1">
    <property type="entry name" value="PROTEIN FAM185A"/>
    <property type="match status" value="1"/>
</dbReference>
<dbReference type="RefSeq" id="WP_245131698.1">
    <property type="nucleotide sequence ID" value="NZ_JALJEJ010000008.1"/>
</dbReference>
<proteinExistence type="predicted"/>